<dbReference type="SUPFAM" id="SSF49503">
    <property type="entry name" value="Cupredoxins"/>
    <property type="match status" value="3"/>
</dbReference>
<evidence type="ECO:0000256" key="10">
    <source>
        <dbReference type="ARBA" id="ARBA00023008"/>
    </source>
</evidence>
<dbReference type="EMBL" id="BAAARV010000019">
    <property type="protein sequence ID" value="GAA2340771.1"/>
    <property type="molecule type" value="Genomic_DNA"/>
</dbReference>
<comment type="cofactor">
    <cofactor evidence="2">
        <name>Cu(2+)</name>
        <dbReference type="ChEBI" id="CHEBI:29036"/>
    </cofactor>
</comment>
<accession>A0ABN3FZ82</accession>
<evidence type="ECO:0000256" key="7">
    <source>
        <dbReference type="ARBA" id="ARBA00022723"/>
    </source>
</evidence>
<keyword evidence="8" id="KW-0677">Repeat</keyword>
<evidence type="ECO:0000313" key="15">
    <source>
        <dbReference type="EMBL" id="GAA2340771.1"/>
    </source>
</evidence>
<evidence type="ECO:0000256" key="4">
    <source>
        <dbReference type="ARBA" id="ARBA00011233"/>
    </source>
</evidence>
<dbReference type="EC" id="1.7.2.1" evidence="5"/>
<feature type="transmembrane region" description="Helical" evidence="12">
    <location>
        <begin position="175"/>
        <end position="195"/>
    </location>
</feature>
<evidence type="ECO:0000256" key="8">
    <source>
        <dbReference type="ARBA" id="ARBA00022737"/>
    </source>
</evidence>
<evidence type="ECO:0000256" key="5">
    <source>
        <dbReference type="ARBA" id="ARBA00011882"/>
    </source>
</evidence>
<name>A0ABN3FZ82_9ACTN</name>
<gene>
    <name evidence="15" type="ORF">GCM10010170_023920</name>
</gene>
<evidence type="ECO:0000256" key="12">
    <source>
        <dbReference type="SAM" id="Phobius"/>
    </source>
</evidence>
<dbReference type="CDD" id="cd13861">
    <property type="entry name" value="CuRO_1_CumA_like"/>
    <property type="match status" value="1"/>
</dbReference>
<feature type="transmembrane region" description="Helical" evidence="12">
    <location>
        <begin position="6"/>
        <end position="28"/>
    </location>
</feature>
<keyword evidence="12" id="KW-0812">Transmembrane</keyword>
<keyword evidence="9" id="KW-0560">Oxidoreductase</keyword>
<feature type="domain" description="Plastocyanin-like" evidence="14">
    <location>
        <begin position="246"/>
        <end position="361"/>
    </location>
</feature>
<dbReference type="InterPro" id="IPR011707">
    <property type="entry name" value="Cu-oxidase-like_N"/>
</dbReference>
<keyword evidence="16" id="KW-1185">Reference proteome</keyword>
<dbReference type="Pfam" id="PF07732">
    <property type="entry name" value="Cu-oxidase_3"/>
    <property type="match status" value="1"/>
</dbReference>
<dbReference type="PROSITE" id="PS00080">
    <property type="entry name" value="MULTICOPPER_OXIDASE2"/>
    <property type="match status" value="1"/>
</dbReference>
<comment type="catalytic activity">
    <reaction evidence="11">
        <text>nitric oxide + Fe(III)-[cytochrome c] + H2O = Fe(II)-[cytochrome c] + nitrite + 2 H(+)</text>
        <dbReference type="Rhea" id="RHEA:15233"/>
        <dbReference type="Rhea" id="RHEA-COMP:10350"/>
        <dbReference type="Rhea" id="RHEA-COMP:14399"/>
        <dbReference type="ChEBI" id="CHEBI:15377"/>
        <dbReference type="ChEBI" id="CHEBI:15378"/>
        <dbReference type="ChEBI" id="CHEBI:16301"/>
        <dbReference type="ChEBI" id="CHEBI:16480"/>
        <dbReference type="ChEBI" id="CHEBI:29033"/>
        <dbReference type="ChEBI" id="CHEBI:29034"/>
        <dbReference type="EC" id="1.7.2.1"/>
    </reaction>
</comment>
<evidence type="ECO:0000256" key="9">
    <source>
        <dbReference type="ARBA" id="ARBA00023002"/>
    </source>
</evidence>
<evidence type="ECO:0000256" key="2">
    <source>
        <dbReference type="ARBA" id="ARBA00001973"/>
    </source>
</evidence>
<feature type="transmembrane region" description="Helical" evidence="12">
    <location>
        <begin position="40"/>
        <end position="62"/>
    </location>
</feature>
<keyword evidence="7" id="KW-0479">Metal-binding</keyword>
<keyword evidence="10" id="KW-0186">Copper</keyword>
<dbReference type="Gene3D" id="2.60.40.420">
    <property type="entry name" value="Cupredoxins - blue copper proteins"/>
    <property type="match status" value="3"/>
</dbReference>
<evidence type="ECO:0000259" key="14">
    <source>
        <dbReference type="Pfam" id="PF07732"/>
    </source>
</evidence>
<proteinExistence type="inferred from homology"/>
<dbReference type="PRINTS" id="PR00695">
    <property type="entry name" value="CUNO2RDTASE"/>
</dbReference>
<comment type="caution">
    <text evidence="15">The sequence shown here is derived from an EMBL/GenBank/DDBJ whole genome shotgun (WGS) entry which is preliminary data.</text>
</comment>
<keyword evidence="12" id="KW-0472">Membrane</keyword>
<evidence type="ECO:0000256" key="6">
    <source>
        <dbReference type="ARBA" id="ARBA00017290"/>
    </source>
</evidence>
<keyword evidence="12" id="KW-1133">Transmembrane helix</keyword>
<evidence type="ECO:0000259" key="13">
    <source>
        <dbReference type="Pfam" id="PF07731"/>
    </source>
</evidence>
<sequence>MYMWVHYTDMVIALLQLPAAVAVWWAGTGPKASAAGPSRAAVVSFALLLGGAALRLAAGALMLPWGWEFAGPRLVFVAPALVVAATVYLVWLRPAGGPSDELPVRYRSGQARVAALAGAVGVVLVAAMAELAGTSAAVATGLAVLGASALGWAFRKLPRRPGAGQAGWRPAAARAAIGVALVLAVTAGVSAASVLPARSGMTGGAVDTGGGAAEHQHLGGRSVTELTGTDTAAAGDAAVDRFTLTAQEATVRLDSGEQVAAWTFNGVTPGPQLLVRQGDLVEVTLVNRLPGVGVTLHWHGVDVPNAMDGVAGVTQDAVAPGASFVYRFRAVQAGTYWYHSHEMSSVQVRRGLFGALVVLPRDAPVRDDDTVDETVLRHIWGNEDGVATLGLASGVQRRAVPPGRQVRLRLVNTDGDPATFTLTGAPVRVAAIDGTDVHEPGVLPGARILVGGGARYDLVFTMPDQPVTLRADGPAIVYSPHGDAGPDSAAAPPVLDPARYGTPAATAFGADSHFDRRFTLRLDERLGFYDGRPAVRYTLNDATFPDVPMLMVSDGDLVEVTYVNRSGQHHPMHLHGHHMLVLSRDGRTTTGSPWWVDTLDVGPGETYRVAFRADNPGMWMDHCHNLEHAASGMILHLGYTGVTSPFQTGSGTVNHPE</sequence>
<dbReference type="InterPro" id="IPR008972">
    <property type="entry name" value="Cupredoxin"/>
</dbReference>
<organism evidence="15 16">
    <name type="scientific">Dactylosporangium salmoneum</name>
    <dbReference type="NCBI Taxonomy" id="53361"/>
    <lineage>
        <taxon>Bacteria</taxon>
        <taxon>Bacillati</taxon>
        <taxon>Actinomycetota</taxon>
        <taxon>Actinomycetes</taxon>
        <taxon>Micromonosporales</taxon>
        <taxon>Micromonosporaceae</taxon>
        <taxon>Dactylosporangium</taxon>
    </lineage>
</organism>
<dbReference type="InterPro" id="IPR001287">
    <property type="entry name" value="NO2-reductase_Cu"/>
</dbReference>
<dbReference type="InterPro" id="IPR045087">
    <property type="entry name" value="Cu-oxidase_fam"/>
</dbReference>
<feature type="transmembrane region" description="Helical" evidence="12">
    <location>
        <begin position="74"/>
        <end position="92"/>
    </location>
</feature>
<reference evidence="15 16" key="1">
    <citation type="journal article" date="2019" name="Int. J. Syst. Evol. Microbiol.">
        <title>The Global Catalogue of Microorganisms (GCM) 10K type strain sequencing project: providing services to taxonomists for standard genome sequencing and annotation.</title>
        <authorList>
            <consortium name="The Broad Institute Genomics Platform"/>
            <consortium name="The Broad Institute Genome Sequencing Center for Infectious Disease"/>
            <person name="Wu L."/>
            <person name="Ma J."/>
        </authorList>
    </citation>
    <scope>NUCLEOTIDE SEQUENCE [LARGE SCALE GENOMIC DNA]</scope>
    <source>
        <strain evidence="15 16">JCM 3272</strain>
    </source>
</reference>
<evidence type="ECO:0000256" key="11">
    <source>
        <dbReference type="ARBA" id="ARBA00049340"/>
    </source>
</evidence>
<evidence type="ECO:0000256" key="1">
    <source>
        <dbReference type="ARBA" id="ARBA00001960"/>
    </source>
</evidence>
<comment type="cofactor">
    <cofactor evidence="1">
        <name>Cu(+)</name>
        <dbReference type="ChEBI" id="CHEBI:49552"/>
    </cofactor>
</comment>
<comment type="subunit">
    <text evidence="4">Homotrimer.</text>
</comment>
<feature type="transmembrane region" description="Helical" evidence="12">
    <location>
        <begin position="113"/>
        <end position="129"/>
    </location>
</feature>
<evidence type="ECO:0000313" key="16">
    <source>
        <dbReference type="Proteomes" id="UP001501444"/>
    </source>
</evidence>
<evidence type="ECO:0000256" key="3">
    <source>
        <dbReference type="ARBA" id="ARBA00010609"/>
    </source>
</evidence>
<dbReference type="PANTHER" id="PTHR11709">
    <property type="entry name" value="MULTI-COPPER OXIDASE"/>
    <property type="match status" value="1"/>
</dbReference>
<comment type="similarity">
    <text evidence="3">Belongs to the multicopper oxidase family.</text>
</comment>
<dbReference type="InterPro" id="IPR011706">
    <property type="entry name" value="Cu-oxidase_C"/>
</dbReference>
<feature type="transmembrane region" description="Helical" evidence="12">
    <location>
        <begin position="135"/>
        <end position="154"/>
    </location>
</feature>
<dbReference type="InterPro" id="IPR002355">
    <property type="entry name" value="Cu_oxidase_Cu_BS"/>
</dbReference>
<dbReference type="Pfam" id="PF07731">
    <property type="entry name" value="Cu-oxidase_2"/>
    <property type="match status" value="1"/>
</dbReference>
<protein>
    <recommendedName>
        <fullName evidence="6">Copper-containing nitrite reductase</fullName>
        <ecNumber evidence="5">1.7.2.1</ecNumber>
    </recommendedName>
</protein>
<feature type="domain" description="Plastocyanin-like" evidence="13">
    <location>
        <begin position="540"/>
        <end position="636"/>
    </location>
</feature>
<dbReference type="Proteomes" id="UP001501444">
    <property type="component" value="Unassembled WGS sequence"/>
</dbReference>
<dbReference type="CDD" id="cd04202">
    <property type="entry name" value="CuRO_D2_2dMcoN_like"/>
    <property type="match status" value="1"/>
</dbReference>